<dbReference type="AlphaFoldDB" id="C0ER74"/>
<name>C0ER74_NEIFL</name>
<sequence length="59" mass="6872">MKANIVLCLFNKYLTDFSITGRLKPDFQTACLLFYKNSFSETATLSLKYIELLKLNIFK</sequence>
<evidence type="ECO:0000313" key="1">
    <source>
        <dbReference type="EMBL" id="EEG32439.1"/>
    </source>
</evidence>
<reference evidence="1 2" key="1">
    <citation type="submission" date="2009-01" db="EMBL/GenBank/DDBJ databases">
        <authorList>
            <person name="Fulton L."/>
            <person name="Clifton S."/>
            <person name="Chinwalla A.T."/>
            <person name="Mitreva M."/>
            <person name="Sodergren E."/>
            <person name="Weinstock G."/>
            <person name="Clifton S."/>
            <person name="Dooling D.J."/>
            <person name="Fulton B."/>
            <person name="Minx P."/>
            <person name="Pepin K.H."/>
            <person name="Johnson M."/>
            <person name="Bhonagiri V."/>
            <person name="Nash W.E."/>
            <person name="Mardis E.R."/>
            <person name="Wilson R.K."/>
        </authorList>
    </citation>
    <scope>NUCLEOTIDE SEQUENCE [LARGE SCALE GENOMIC DNA]</scope>
    <source>
        <strain evidence="1 2">NRL30031/H210</strain>
    </source>
</reference>
<gene>
    <name evidence="1" type="ORF">NEIFLAOT_02473</name>
</gene>
<evidence type="ECO:0000313" key="2">
    <source>
        <dbReference type="Proteomes" id="UP000004457"/>
    </source>
</evidence>
<protein>
    <submittedName>
        <fullName evidence="1">Uncharacterized protein</fullName>
    </submittedName>
</protein>
<proteinExistence type="predicted"/>
<keyword evidence="2" id="KW-1185">Reference proteome</keyword>
<comment type="caution">
    <text evidence="1">The sequence shown here is derived from an EMBL/GenBank/DDBJ whole genome shotgun (WGS) entry which is preliminary data.</text>
</comment>
<accession>C0ER74</accession>
<dbReference type="Proteomes" id="UP000004457">
    <property type="component" value="Unassembled WGS sequence"/>
</dbReference>
<organism evidence="1 2">
    <name type="scientific">Neisseria flavescens NRL30031/H210</name>
    <dbReference type="NCBI Taxonomy" id="546264"/>
    <lineage>
        <taxon>Bacteria</taxon>
        <taxon>Pseudomonadati</taxon>
        <taxon>Pseudomonadota</taxon>
        <taxon>Betaproteobacteria</taxon>
        <taxon>Neisseriales</taxon>
        <taxon>Neisseriaceae</taxon>
        <taxon>Neisseria</taxon>
    </lineage>
</organism>
<dbReference type="EMBL" id="ACEN01000108">
    <property type="protein sequence ID" value="EEG32439.1"/>
    <property type="molecule type" value="Genomic_DNA"/>
</dbReference>